<proteinExistence type="predicted"/>
<name>A0A8H6HFU5_9AGAR</name>
<evidence type="ECO:0000313" key="2">
    <source>
        <dbReference type="EMBL" id="KAF6746244.1"/>
    </source>
</evidence>
<feature type="compositionally biased region" description="Polar residues" evidence="1">
    <location>
        <begin position="1"/>
        <end position="15"/>
    </location>
</feature>
<dbReference type="AlphaFoldDB" id="A0A8H6HFU5"/>
<dbReference type="EMBL" id="JACGCI010000094">
    <property type="protein sequence ID" value="KAF6746244.1"/>
    <property type="molecule type" value="Genomic_DNA"/>
</dbReference>
<accession>A0A8H6HFU5</accession>
<organism evidence="2 3">
    <name type="scientific">Ephemerocybe angulata</name>
    <dbReference type="NCBI Taxonomy" id="980116"/>
    <lineage>
        <taxon>Eukaryota</taxon>
        <taxon>Fungi</taxon>
        <taxon>Dikarya</taxon>
        <taxon>Basidiomycota</taxon>
        <taxon>Agaricomycotina</taxon>
        <taxon>Agaricomycetes</taxon>
        <taxon>Agaricomycetidae</taxon>
        <taxon>Agaricales</taxon>
        <taxon>Agaricineae</taxon>
        <taxon>Psathyrellaceae</taxon>
        <taxon>Ephemerocybe</taxon>
    </lineage>
</organism>
<sequence>MSNILTDNIKVSNVGGSKRSRSPSPDKTMVKRFKSVAEDIAFIPLIAEPEQETPGEATAADADEGVLSFEELEQRAREQDKDAVKGASRTTTAIRSPDDKVLTTKATRQRKNKKPIERKQELLATVGVLLVHGSHRHVVCIPCEYRAVCLEYRGEYYASYYEKHCRDSGHRANYQKWVKADGHLKRKEDEPRFMARFEKQVWSNEKGKPRMLRNKYKIVRMSDEEVDLYPSPNEGASELIASGLGGGLTCNEAISVSPGNDSTQTAVEVRHDGADFQSATLVESFIDSDKVDSNKEESACEDPCRIISHPTSPRPVVLVDENIGNNGPDTEYEQGGWITQSQELNMSDDTGYSSPESQMSDFELEEGQIAEEDIIQGTQHFGSPTVEPTDYSSKLTLSGGEEVKPEKQMVSGCDPAARKAPAGDGVVRLTEKERDAIFGLLKVADMESPSVMLN</sequence>
<keyword evidence="3" id="KW-1185">Reference proteome</keyword>
<gene>
    <name evidence="2" type="ORF">DFP72DRAFT_1076453</name>
</gene>
<feature type="region of interest" description="Disordered" evidence="1">
    <location>
        <begin position="77"/>
        <end position="97"/>
    </location>
</feature>
<protein>
    <submittedName>
        <fullName evidence="2">Uncharacterized protein</fullName>
    </submittedName>
</protein>
<feature type="region of interest" description="Disordered" evidence="1">
    <location>
        <begin position="1"/>
        <end position="29"/>
    </location>
</feature>
<feature type="region of interest" description="Disordered" evidence="1">
    <location>
        <begin position="402"/>
        <end position="421"/>
    </location>
</feature>
<evidence type="ECO:0000256" key="1">
    <source>
        <dbReference type="SAM" id="MobiDB-lite"/>
    </source>
</evidence>
<comment type="caution">
    <text evidence="2">The sequence shown here is derived from an EMBL/GenBank/DDBJ whole genome shotgun (WGS) entry which is preliminary data.</text>
</comment>
<evidence type="ECO:0000313" key="3">
    <source>
        <dbReference type="Proteomes" id="UP000521943"/>
    </source>
</evidence>
<dbReference type="Proteomes" id="UP000521943">
    <property type="component" value="Unassembled WGS sequence"/>
</dbReference>
<reference evidence="2 3" key="1">
    <citation type="submission" date="2020-07" db="EMBL/GenBank/DDBJ databases">
        <title>Comparative genomics of pyrophilous fungi reveals a link between fire events and developmental genes.</title>
        <authorList>
            <consortium name="DOE Joint Genome Institute"/>
            <person name="Steindorff A.S."/>
            <person name="Carver A."/>
            <person name="Calhoun S."/>
            <person name="Stillman K."/>
            <person name="Liu H."/>
            <person name="Lipzen A."/>
            <person name="Pangilinan J."/>
            <person name="Labutti K."/>
            <person name="Bruns T.D."/>
            <person name="Grigoriev I.V."/>
        </authorList>
    </citation>
    <scope>NUCLEOTIDE SEQUENCE [LARGE SCALE GENOMIC DNA]</scope>
    <source>
        <strain evidence="2 3">CBS 144469</strain>
    </source>
</reference>